<dbReference type="PANTHER" id="PTHR47507:SF6">
    <property type="entry name" value="BARRIER-TO-AUTOINTEGRATION FACTOR"/>
    <property type="match status" value="1"/>
</dbReference>
<dbReference type="Pfam" id="PF02961">
    <property type="entry name" value="SAM_BAF"/>
    <property type="match status" value="1"/>
</dbReference>
<organism evidence="5 6">
    <name type="scientific">Oopsacas minuta</name>
    <dbReference type="NCBI Taxonomy" id="111878"/>
    <lineage>
        <taxon>Eukaryota</taxon>
        <taxon>Metazoa</taxon>
        <taxon>Porifera</taxon>
        <taxon>Hexactinellida</taxon>
        <taxon>Hexasterophora</taxon>
        <taxon>Lyssacinosida</taxon>
        <taxon>Leucopsacidae</taxon>
        <taxon>Oopsacas</taxon>
    </lineage>
</organism>
<dbReference type="InterPro" id="IPR004122">
    <property type="entry name" value="BAF_prot"/>
</dbReference>
<evidence type="ECO:0000256" key="1">
    <source>
        <dbReference type="ARBA" id="ARBA00004123"/>
    </source>
</evidence>
<dbReference type="PANTHER" id="PTHR47507">
    <property type="entry name" value="BARRIER TO AUTOINTEGRATION FACTOR 2"/>
    <property type="match status" value="1"/>
</dbReference>
<dbReference type="InterPro" id="IPR051387">
    <property type="entry name" value="BAF"/>
</dbReference>
<protein>
    <recommendedName>
        <fullName evidence="3">Barrier-to-autointegration factor-like protein</fullName>
    </recommendedName>
    <alternativeName>
        <fullName evidence="4">Barrier-to-autointegration factor 2</fullName>
    </alternativeName>
</protein>
<dbReference type="Gene3D" id="1.10.150.40">
    <property type="entry name" value="Barrier-to-autointegration factor, BAF"/>
    <property type="match status" value="1"/>
</dbReference>
<reference evidence="5 6" key="1">
    <citation type="journal article" date="2023" name="BMC Biol.">
        <title>The compact genome of the sponge Oopsacas minuta (Hexactinellida) is lacking key metazoan core genes.</title>
        <authorList>
            <person name="Santini S."/>
            <person name="Schenkelaars Q."/>
            <person name="Jourda C."/>
            <person name="Duchesne M."/>
            <person name="Belahbib H."/>
            <person name="Rocher C."/>
            <person name="Selva M."/>
            <person name="Riesgo A."/>
            <person name="Vervoort M."/>
            <person name="Leys S.P."/>
            <person name="Kodjabachian L."/>
            <person name="Le Bivic A."/>
            <person name="Borchiellini C."/>
            <person name="Claverie J.M."/>
            <person name="Renard E."/>
        </authorList>
    </citation>
    <scope>NUCLEOTIDE SEQUENCE [LARGE SCALE GENOMIC DNA]</scope>
    <source>
        <strain evidence="5">SPO-2</strain>
    </source>
</reference>
<gene>
    <name evidence="5" type="ORF">LOD99_13805</name>
</gene>
<dbReference type="EMBL" id="JAKMXF010000022">
    <property type="protein sequence ID" value="KAI6661083.1"/>
    <property type="molecule type" value="Genomic_DNA"/>
</dbReference>
<dbReference type="SUPFAM" id="SSF47798">
    <property type="entry name" value="Barrier-to-autointegration factor, BAF"/>
    <property type="match status" value="1"/>
</dbReference>
<comment type="caution">
    <text evidence="5">The sequence shown here is derived from an EMBL/GenBank/DDBJ whole genome shotgun (WGS) entry which is preliminary data.</text>
</comment>
<sequence length="218" mass="24730">MDIKVLDDQLYILINMNTYIIQIFDKKGHHQRNLVSSKYLTECLYFAINRTTKTIFAGDIVTNELKAFSADGELMYKIGKHGDKRGNLIKPAGIDLTNDGEVVIVSPSKNKFMLQCFKVPPDNYHLLNMSSTSQKHRNFVCEPMGDKDVRELAGIGDVLSGRLAEKGFDKAFVVLGQFLLLKKNEELFKDWLKESCGANSKQSHDCYSCLSEWCNSFI</sequence>
<keyword evidence="2" id="KW-0539">Nucleus</keyword>
<evidence type="ECO:0000256" key="4">
    <source>
        <dbReference type="ARBA" id="ARBA00079764"/>
    </source>
</evidence>
<dbReference type="GO" id="GO:0003677">
    <property type="term" value="F:DNA binding"/>
    <property type="evidence" value="ECO:0007669"/>
    <property type="project" value="InterPro"/>
</dbReference>
<comment type="subcellular location">
    <subcellularLocation>
        <location evidence="1">Nucleus</location>
    </subcellularLocation>
</comment>
<dbReference type="FunFam" id="1.10.150.40:FF:000002">
    <property type="entry name" value="Barrier to autointegration factor 2"/>
    <property type="match status" value="1"/>
</dbReference>
<keyword evidence="6" id="KW-1185">Reference proteome</keyword>
<evidence type="ECO:0000313" key="6">
    <source>
        <dbReference type="Proteomes" id="UP001165289"/>
    </source>
</evidence>
<dbReference type="GO" id="GO:0000793">
    <property type="term" value="C:condensed chromosome"/>
    <property type="evidence" value="ECO:0007669"/>
    <property type="project" value="TreeGrafter"/>
</dbReference>
<name>A0AAV7KIL9_9METZ</name>
<evidence type="ECO:0000256" key="3">
    <source>
        <dbReference type="ARBA" id="ARBA00074730"/>
    </source>
</evidence>
<dbReference type="SMART" id="SM01023">
    <property type="entry name" value="BAF"/>
    <property type="match status" value="1"/>
</dbReference>
<dbReference type="SUPFAM" id="SSF101898">
    <property type="entry name" value="NHL repeat"/>
    <property type="match status" value="1"/>
</dbReference>
<dbReference type="InterPro" id="IPR036617">
    <property type="entry name" value="BAF_sf"/>
</dbReference>
<dbReference type="Proteomes" id="UP001165289">
    <property type="component" value="Unassembled WGS sequence"/>
</dbReference>
<evidence type="ECO:0000313" key="5">
    <source>
        <dbReference type="EMBL" id="KAI6661083.1"/>
    </source>
</evidence>
<dbReference type="GO" id="GO:0051276">
    <property type="term" value="P:chromosome organization"/>
    <property type="evidence" value="ECO:0007669"/>
    <property type="project" value="TreeGrafter"/>
</dbReference>
<dbReference type="GO" id="GO:0005634">
    <property type="term" value="C:nucleus"/>
    <property type="evidence" value="ECO:0007669"/>
    <property type="project" value="UniProtKB-SubCell"/>
</dbReference>
<evidence type="ECO:0000256" key="2">
    <source>
        <dbReference type="ARBA" id="ARBA00023242"/>
    </source>
</evidence>
<accession>A0AAV7KIL9</accession>
<proteinExistence type="predicted"/>
<dbReference type="AlphaFoldDB" id="A0AAV7KIL9"/>